<dbReference type="EMBL" id="CAJNOC010000044">
    <property type="protein sequence ID" value="CAF0709440.1"/>
    <property type="molecule type" value="Genomic_DNA"/>
</dbReference>
<feature type="compositionally biased region" description="Acidic residues" evidence="2">
    <location>
        <begin position="16"/>
        <end position="42"/>
    </location>
</feature>
<evidence type="ECO:0000256" key="2">
    <source>
        <dbReference type="SAM" id="MobiDB-lite"/>
    </source>
</evidence>
<organism evidence="3 4">
    <name type="scientific">Brachionus calyciflorus</name>
    <dbReference type="NCBI Taxonomy" id="104777"/>
    <lineage>
        <taxon>Eukaryota</taxon>
        <taxon>Metazoa</taxon>
        <taxon>Spiralia</taxon>
        <taxon>Gnathifera</taxon>
        <taxon>Rotifera</taxon>
        <taxon>Eurotatoria</taxon>
        <taxon>Monogononta</taxon>
        <taxon>Pseudotrocha</taxon>
        <taxon>Ploima</taxon>
        <taxon>Brachionidae</taxon>
        <taxon>Brachionus</taxon>
    </lineage>
</organism>
<feature type="compositionally biased region" description="Basic and acidic residues" evidence="2">
    <location>
        <begin position="71"/>
        <end position="82"/>
    </location>
</feature>
<keyword evidence="1" id="KW-0175">Coiled coil</keyword>
<dbReference type="AlphaFoldDB" id="A0A813M2P6"/>
<keyword evidence="4" id="KW-1185">Reference proteome</keyword>
<protein>
    <submittedName>
        <fullName evidence="3">Uncharacterized protein</fullName>
    </submittedName>
</protein>
<gene>
    <name evidence="3" type="ORF">OXX778_LOCUS796</name>
</gene>
<comment type="caution">
    <text evidence="3">The sequence shown here is derived from an EMBL/GenBank/DDBJ whole genome shotgun (WGS) entry which is preliminary data.</text>
</comment>
<evidence type="ECO:0000313" key="4">
    <source>
        <dbReference type="Proteomes" id="UP000663879"/>
    </source>
</evidence>
<evidence type="ECO:0000313" key="3">
    <source>
        <dbReference type="EMBL" id="CAF0709440.1"/>
    </source>
</evidence>
<feature type="region of interest" description="Disordered" evidence="2">
    <location>
        <begin position="15"/>
        <end position="54"/>
    </location>
</feature>
<name>A0A813M2P6_9BILA</name>
<proteinExistence type="predicted"/>
<feature type="coiled-coil region" evidence="1">
    <location>
        <begin position="94"/>
        <end position="125"/>
    </location>
</feature>
<accession>A0A813M2P6</accession>
<dbReference type="Proteomes" id="UP000663879">
    <property type="component" value="Unassembled WGS sequence"/>
</dbReference>
<reference evidence="3" key="1">
    <citation type="submission" date="2021-02" db="EMBL/GenBank/DDBJ databases">
        <authorList>
            <person name="Nowell W R."/>
        </authorList>
    </citation>
    <scope>NUCLEOTIDE SEQUENCE</scope>
    <source>
        <strain evidence="3">Ploen Becks lab</strain>
    </source>
</reference>
<sequence length="453" mass="53396">MFTYLGWYVQGLCNQNEDEDEAVPQNEDEDEAVPQNEDEDEAVPQIEHENEAVPQIEHEIEDVPQIEHENEVVPHNEHEKTRNKYSNSHPTGEFDQEEIENLQIIHELENLNKKLSNLNDKICENVMKVKNLSKQSFNFNVNHLKLIEEFFPKHSSICEDDCSKLQINSKTFDLKYKDKSLNFQFGSNLSNEKRNNKYYENPFLIRSIISENQIDVDDDCFDNSKSKKIRLNLENKFDNEEEMKIFELPDTPNPIKPNQNETNIIEKLKDLKFFDDTFESIISEKSDDDTPSAELNQSHCSINEIFNKGSDEVFITSTQIIDDFQEKTKKLIETLKWECLVEFCRNNFHECLNEAQKSNRFKIIEYYKNGKTKEPGQARDFLTLYNFLAFLGKCDSTFIIGVFIPELLLNFVTKNYKISRKEAERILINFYKIIEFDEYEETMNYFIEKSTGN</sequence>
<evidence type="ECO:0000256" key="1">
    <source>
        <dbReference type="SAM" id="Coils"/>
    </source>
</evidence>
<feature type="region of interest" description="Disordered" evidence="2">
    <location>
        <begin position="71"/>
        <end position="91"/>
    </location>
</feature>